<evidence type="ECO:0000313" key="3">
    <source>
        <dbReference type="EMBL" id="KAK9982091.1"/>
    </source>
</evidence>
<protein>
    <recommendedName>
        <fullName evidence="1">Aminotransferase-like plant mobile domain-containing protein</fullName>
    </recommendedName>
</protein>
<evidence type="ECO:0000313" key="2">
    <source>
        <dbReference type="EMBL" id="KAK9982069.1"/>
    </source>
</evidence>
<dbReference type="Pfam" id="PF10536">
    <property type="entry name" value="PMD"/>
    <property type="match status" value="1"/>
</dbReference>
<gene>
    <name evidence="3" type="ORF">SO802_035020</name>
    <name evidence="2" type="ORF">SO802_035055</name>
    <name evidence="4" type="ORF">SO802_035291</name>
    <name evidence="5" type="ORF">SO802_035302</name>
</gene>
<comment type="caution">
    <text evidence="5">The sequence shown here is derived from an EMBL/GenBank/DDBJ whole genome shotgun (WGS) entry which is preliminary data.</text>
</comment>
<evidence type="ECO:0000259" key="1">
    <source>
        <dbReference type="Pfam" id="PF10536"/>
    </source>
</evidence>
<feature type="domain" description="Aminotransferase-like plant mobile" evidence="1">
    <location>
        <begin position="11"/>
        <end position="132"/>
    </location>
</feature>
<dbReference type="EMBL" id="JAZDWU010000041">
    <property type="protein sequence ID" value="KAK9982762.1"/>
    <property type="molecule type" value="Genomic_DNA"/>
</dbReference>
<name>A0AAW2BCJ8_9ROSI</name>
<evidence type="ECO:0000313" key="5">
    <source>
        <dbReference type="EMBL" id="KAK9982762.1"/>
    </source>
</evidence>
<proteinExistence type="predicted"/>
<dbReference type="EMBL" id="JAZDWU010000041">
    <property type="protein sequence ID" value="KAK9982751.1"/>
    <property type="molecule type" value="Genomic_DNA"/>
</dbReference>
<organism evidence="5 6">
    <name type="scientific">Lithocarpus litseifolius</name>
    <dbReference type="NCBI Taxonomy" id="425828"/>
    <lineage>
        <taxon>Eukaryota</taxon>
        <taxon>Viridiplantae</taxon>
        <taxon>Streptophyta</taxon>
        <taxon>Embryophyta</taxon>
        <taxon>Tracheophyta</taxon>
        <taxon>Spermatophyta</taxon>
        <taxon>Magnoliopsida</taxon>
        <taxon>eudicotyledons</taxon>
        <taxon>Gunneridae</taxon>
        <taxon>Pentapetalae</taxon>
        <taxon>rosids</taxon>
        <taxon>fabids</taxon>
        <taxon>Fagales</taxon>
        <taxon>Fagaceae</taxon>
        <taxon>Lithocarpus</taxon>
    </lineage>
</organism>
<dbReference type="EMBL" id="JAZDWU010000154">
    <property type="protein sequence ID" value="KAK9982091.1"/>
    <property type="molecule type" value="Genomic_DNA"/>
</dbReference>
<dbReference type="AlphaFoldDB" id="A0AAW2BCJ8"/>
<dbReference type="EMBL" id="JAZDWU010000159">
    <property type="protein sequence ID" value="KAK9982069.1"/>
    <property type="molecule type" value="Genomic_DNA"/>
</dbReference>
<evidence type="ECO:0000313" key="6">
    <source>
        <dbReference type="Proteomes" id="UP001459277"/>
    </source>
</evidence>
<keyword evidence="6" id="KW-1185">Reference proteome</keyword>
<accession>A0AAW2BCJ8</accession>
<reference evidence="5 6" key="1">
    <citation type="submission" date="2024-01" db="EMBL/GenBank/DDBJ databases">
        <title>A telomere-to-telomere, gap-free genome of sweet tea (Lithocarpus litseifolius).</title>
        <authorList>
            <person name="Zhou J."/>
        </authorList>
    </citation>
    <scope>NUCLEOTIDE SEQUENCE [LARGE SCALE GENOMIC DNA]</scope>
    <source>
        <strain evidence="5">Zhou-2022a</strain>
        <tissue evidence="5">Leaf</tissue>
    </source>
</reference>
<dbReference type="InterPro" id="IPR019557">
    <property type="entry name" value="AminoTfrase-like_pln_mobile"/>
</dbReference>
<dbReference type="Proteomes" id="UP001459277">
    <property type="component" value="Unassembled WGS sequence"/>
</dbReference>
<sequence>MSALLFFLNKSSNAFMLPEGMVSITMDDVVSITNFSPIGNEVSALETYPPHVKNIYQWPGPTAYSRFIKQEKRSTEEMNPQEEISFYLYWVCKFLVCNQVQKSFIPVAETLFAADCPVALAPFLLGLAYSLLIDGHRNSIQRQWLWSPLASATLGSGIFP</sequence>
<evidence type="ECO:0000313" key="4">
    <source>
        <dbReference type="EMBL" id="KAK9982751.1"/>
    </source>
</evidence>